<dbReference type="PANTHER" id="PTHR34883:SF8">
    <property type="entry name" value="EXTRACELLULAR SERINE-RICH PROTEIN (AFU_ORTHOLOGUE AFUA_6G00670)"/>
    <property type="match status" value="1"/>
</dbReference>
<dbReference type="EMBL" id="NAJO01000044">
    <property type="protein sequence ID" value="OQN98679.1"/>
    <property type="molecule type" value="Genomic_DNA"/>
</dbReference>
<evidence type="ECO:0000313" key="5">
    <source>
        <dbReference type="Proteomes" id="UP000192596"/>
    </source>
</evidence>
<dbReference type="InParanoid" id="A0A1V8SHX3"/>
<reference evidence="5" key="1">
    <citation type="submission" date="2017-03" db="EMBL/GenBank/DDBJ databases">
        <title>Genomes of endolithic fungi from Antarctica.</title>
        <authorList>
            <person name="Coleine C."/>
            <person name="Masonjones S."/>
            <person name="Stajich J.E."/>
        </authorList>
    </citation>
    <scope>NUCLEOTIDE SEQUENCE [LARGE SCALE GENOMIC DNA]</scope>
    <source>
        <strain evidence="5">CCFEE 5527</strain>
    </source>
</reference>
<dbReference type="AlphaFoldDB" id="A0A1V8SHX3"/>
<dbReference type="InterPro" id="IPR052953">
    <property type="entry name" value="Ser-rich/MCO-related"/>
</dbReference>
<feature type="compositionally biased region" description="Basic and acidic residues" evidence="1">
    <location>
        <begin position="367"/>
        <end position="376"/>
    </location>
</feature>
<feature type="transmembrane region" description="Helical" evidence="2">
    <location>
        <begin position="234"/>
        <end position="256"/>
    </location>
</feature>
<keyword evidence="2" id="KW-1133">Transmembrane helix</keyword>
<feature type="signal peptide" evidence="3">
    <location>
        <begin position="1"/>
        <end position="23"/>
    </location>
</feature>
<sequence length="376" mass="39358">MPSTRWRWTPLLALLSYTLKTSAQITTDPDIFIDNSTAITYAQGEVTVHQVTVGNNSHSFSPNSITATPGDIISFTFWPGGHSVIHSQFGYPCIPWEDLHDGSGAFYSGVSNGTADYHPTWNLTVNDTSPVFFYCGAPGSCVGHAMLGAINPVAETPLLTQMALAKEADYSLLPGQALPDSALSSLSALAQTATTVTVTAAQTSAAATTTPAAATTTAATAAATSSHPALSTGAIAGIAIAGVVVLALAAGLFYFFGRSKTLKEQVQQAREDGYNQSRHASMMPPSYAPSWGGHRESFKPTNEVEGSVMGTPGGPNRMGSPEMREGFAGRESGYGGRGPYRFSNMSEPGPGAGHPFSSPHQPLPQELDTRIGRSPT</sequence>
<evidence type="ECO:0000313" key="4">
    <source>
        <dbReference type="EMBL" id="OQN98679.1"/>
    </source>
</evidence>
<dbReference type="InterPro" id="IPR008972">
    <property type="entry name" value="Cupredoxin"/>
</dbReference>
<evidence type="ECO:0000256" key="1">
    <source>
        <dbReference type="SAM" id="MobiDB-lite"/>
    </source>
</evidence>
<proteinExistence type="predicted"/>
<evidence type="ECO:0000256" key="2">
    <source>
        <dbReference type="SAM" id="Phobius"/>
    </source>
</evidence>
<dbReference type="STRING" id="1507870.A0A1V8SHX3"/>
<dbReference type="Gene3D" id="2.60.40.420">
    <property type="entry name" value="Cupredoxins - blue copper proteins"/>
    <property type="match status" value="1"/>
</dbReference>
<organism evidence="4 5">
    <name type="scientific">Cryoendolithus antarcticus</name>
    <dbReference type="NCBI Taxonomy" id="1507870"/>
    <lineage>
        <taxon>Eukaryota</taxon>
        <taxon>Fungi</taxon>
        <taxon>Dikarya</taxon>
        <taxon>Ascomycota</taxon>
        <taxon>Pezizomycotina</taxon>
        <taxon>Dothideomycetes</taxon>
        <taxon>Dothideomycetidae</taxon>
        <taxon>Cladosporiales</taxon>
        <taxon>Cladosporiaceae</taxon>
        <taxon>Cryoendolithus</taxon>
    </lineage>
</organism>
<evidence type="ECO:0008006" key="6">
    <source>
        <dbReference type="Google" id="ProtNLM"/>
    </source>
</evidence>
<accession>A0A1V8SHX3</accession>
<dbReference type="PANTHER" id="PTHR34883">
    <property type="entry name" value="SERINE-RICH PROTEIN, PUTATIVE-RELATED-RELATED"/>
    <property type="match status" value="1"/>
</dbReference>
<feature type="region of interest" description="Disordered" evidence="1">
    <location>
        <begin position="328"/>
        <end position="376"/>
    </location>
</feature>
<name>A0A1V8SHX3_9PEZI</name>
<dbReference type="SUPFAM" id="SSF49503">
    <property type="entry name" value="Cupredoxins"/>
    <property type="match status" value="1"/>
</dbReference>
<comment type="caution">
    <text evidence="4">The sequence shown here is derived from an EMBL/GenBank/DDBJ whole genome shotgun (WGS) entry which is preliminary data.</text>
</comment>
<gene>
    <name evidence="4" type="ORF">B0A48_15345</name>
</gene>
<dbReference type="OrthoDB" id="2331100at2759"/>
<feature type="chain" id="PRO_5012686689" description="Phytocyanin domain-containing protein" evidence="3">
    <location>
        <begin position="24"/>
        <end position="376"/>
    </location>
</feature>
<keyword evidence="3" id="KW-0732">Signal</keyword>
<evidence type="ECO:0000256" key="3">
    <source>
        <dbReference type="SAM" id="SignalP"/>
    </source>
</evidence>
<dbReference type="CDD" id="cd00920">
    <property type="entry name" value="Cupredoxin"/>
    <property type="match status" value="1"/>
</dbReference>
<keyword evidence="5" id="KW-1185">Reference proteome</keyword>
<protein>
    <recommendedName>
        <fullName evidence="6">Phytocyanin domain-containing protein</fullName>
    </recommendedName>
</protein>
<keyword evidence="2" id="KW-0472">Membrane</keyword>
<keyword evidence="2" id="KW-0812">Transmembrane</keyword>
<dbReference type="Proteomes" id="UP000192596">
    <property type="component" value="Unassembled WGS sequence"/>
</dbReference>